<name>A0ABW1VHM3_9MICO</name>
<feature type="transmembrane region" description="Helical" evidence="2">
    <location>
        <begin position="79"/>
        <end position="104"/>
    </location>
</feature>
<keyword evidence="2" id="KW-0472">Membrane</keyword>
<reference evidence="4" key="1">
    <citation type="journal article" date="2019" name="Int. J. Syst. Evol. Microbiol.">
        <title>The Global Catalogue of Microorganisms (GCM) 10K type strain sequencing project: providing services to taxonomists for standard genome sequencing and annotation.</title>
        <authorList>
            <consortium name="The Broad Institute Genomics Platform"/>
            <consortium name="The Broad Institute Genome Sequencing Center for Infectious Disease"/>
            <person name="Wu L."/>
            <person name="Ma J."/>
        </authorList>
    </citation>
    <scope>NUCLEOTIDE SEQUENCE [LARGE SCALE GENOMIC DNA]</scope>
    <source>
        <strain evidence="4">CCUG 43304</strain>
    </source>
</reference>
<dbReference type="EMBL" id="JBHSTP010000002">
    <property type="protein sequence ID" value="MFC6356229.1"/>
    <property type="molecule type" value="Genomic_DNA"/>
</dbReference>
<evidence type="ECO:0000256" key="1">
    <source>
        <dbReference type="SAM" id="MobiDB-lite"/>
    </source>
</evidence>
<proteinExistence type="predicted"/>
<keyword evidence="4" id="KW-1185">Reference proteome</keyword>
<protein>
    <submittedName>
        <fullName evidence="3">Uncharacterized protein</fullName>
    </submittedName>
</protein>
<evidence type="ECO:0000313" key="3">
    <source>
        <dbReference type="EMBL" id="MFC6356229.1"/>
    </source>
</evidence>
<keyword evidence="2" id="KW-0812">Transmembrane</keyword>
<evidence type="ECO:0000256" key="2">
    <source>
        <dbReference type="SAM" id="Phobius"/>
    </source>
</evidence>
<accession>A0ABW1VHM3</accession>
<feature type="compositionally biased region" description="Basic and acidic residues" evidence="1">
    <location>
        <begin position="1"/>
        <end position="12"/>
    </location>
</feature>
<gene>
    <name evidence="3" type="ORF">ACFQB0_08925</name>
</gene>
<feature type="region of interest" description="Disordered" evidence="1">
    <location>
        <begin position="47"/>
        <end position="68"/>
    </location>
</feature>
<sequence>MSTGPGDKREQAVETSIVPTSLPSTSPQGITVPVQIVSDRELGIGRSGAHAAEAATAPPDAGMPMAPPPPPPPVGPPLMIAPIALWSGLVILLVVALVAGIGALSRDIFSASGFVHQYLSALARNDAEAALAFPGVELDETKLQAAGLPSNAASVLLRDSVLNAPREVRLVGETEKEPGVHAVSFEYELGGQKLTSEFTVEHTGSWFGIFDNWRFASSPLAVISVSVLHDAVFTVNGLTLDTRAHAPENQAPSFSNSASYLAFTPSLYEFSHDSRLLHASPTVVPVTTGGAREVSVDVQPSAAFVSDVQNELNGYLDKCVTQQVLQPAGCPFGITIDDRVVGLPSWSMLEYPIVTLTGGKTAFEMPPTSGTVHVVVEVQSLFDGEMSTVDEDKPFEIALAVVIRPNGSLAIELH</sequence>
<feature type="compositionally biased region" description="Low complexity" evidence="1">
    <location>
        <begin position="49"/>
        <end position="64"/>
    </location>
</feature>
<dbReference type="RefSeq" id="WP_386730359.1">
    <property type="nucleotide sequence ID" value="NZ_JBHSTP010000002.1"/>
</dbReference>
<evidence type="ECO:0000313" key="4">
    <source>
        <dbReference type="Proteomes" id="UP001596306"/>
    </source>
</evidence>
<organism evidence="3 4">
    <name type="scientific">Luethyella okanaganae</name>
    <dbReference type="NCBI Taxonomy" id="69372"/>
    <lineage>
        <taxon>Bacteria</taxon>
        <taxon>Bacillati</taxon>
        <taxon>Actinomycetota</taxon>
        <taxon>Actinomycetes</taxon>
        <taxon>Micrococcales</taxon>
        <taxon>Microbacteriaceae</taxon>
        <taxon>Luethyella</taxon>
    </lineage>
</organism>
<keyword evidence="2" id="KW-1133">Transmembrane helix</keyword>
<feature type="compositionally biased region" description="Polar residues" evidence="1">
    <location>
        <begin position="13"/>
        <end position="29"/>
    </location>
</feature>
<comment type="caution">
    <text evidence="3">The sequence shown here is derived from an EMBL/GenBank/DDBJ whole genome shotgun (WGS) entry which is preliminary data.</text>
</comment>
<dbReference type="Proteomes" id="UP001596306">
    <property type="component" value="Unassembled WGS sequence"/>
</dbReference>
<feature type="region of interest" description="Disordered" evidence="1">
    <location>
        <begin position="1"/>
        <end position="30"/>
    </location>
</feature>